<evidence type="ECO:0000256" key="10">
    <source>
        <dbReference type="ARBA" id="ARBA00032122"/>
    </source>
</evidence>
<dbReference type="PANTHER" id="PTHR11164">
    <property type="entry name" value="GLUTAMATE CYSTEINE LIGASE"/>
    <property type="match status" value="1"/>
</dbReference>
<dbReference type="PANTHER" id="PTHR11164:SF0">
    <property type="entry name" value="GLUTAMATE--CYSTEINE LIGASE CATALYTIC SUBUNIT"/>
    <property type="match status" value="1"/>
</dbReference>
<evidence type="ECO:0000256" key="3">
    <source>
        <dbReference type="ARBA" id="ARBA00012220"/>
    </source>
</evidence>
<dbReference type="OrthoDB" id="7939818at2759"/>
<evidence type="ECO:0000256" key="12">
    <source>
        <dbReference type="SAM" id="MobiDB-lite"/>
    </source>
</evidence>
<comment type="similarity">
    <text evidence="2 11">Belongs to the glutamate--cysteine ligase type 3 family.</text>
</comment>
<feature type="region of interest" description="Disordered" evidence="12">
    <location>
        <begin position="81"/>
        <end position="101"/>
    </location>
</feature>
<dbReference type="InterPro" id="IPR014746">
    <property type="entry name" value="Gln_synth/guanido_kin_cat_dom"/>
</dbReference>
<accession>A0A9P5D4C3</accession>
<evidence type="ECO:0000256" key="5">
    <source>
        <dbReference type="ARBA" id="ARBA00022598"/>
    </source>
</evidence>
<dbReference type="Pfam" id="PF03074">
    <property type="entry name" value="GCS"/>
    <property type="match status" value="1"/>
</dbReference>
<protein>
    <recommendedName>
        <fullName evidence="4 11">Glutamate--cysteine ligase</fullName>
        <ecNumber evidence="3 11">6.3.2.2</ecNumber>
    </recommendedName>
    <alternativeName>
        <fullName evidence="10 11">Gamma-ECS</fullName>
    </alternativeName>
    <alternativeName>
        <fullName evidence="9 11">Gamma-glutamylcysteine synthetase</fullName>
    </alternativeName>
</protein>
<evidence type="ECO:0000256" key="8">
    <source>
        <dbReference type="ARBA" id="ARBA00022840"/>
    </source>
</evidence>
<proteinExistence type="inferred from homology"/>
<sequence length="757" mass="83882">ALGTALDWPDAKTKAHQVRTWGIKQLLEIWNKAKGKERDAMLWGDEVEYLVVTYAKDEPKVLLSLRQAEILDALASNHDLAEKGGCTSDKNDSNLKQKQSKPLPVFHPEFGRFMLEATPGKPWGIGFKELLDVEPDMKLRRKIAKEHMLPTEYPITLTTFPRLGTPGEYTVPYYPPSGPRLRSQFVPDEIANPHIRFPTLAANIRARRGRKVQVNVPVFHDVNTPTPWRDPTVRRDLHNWPEDEDVRSGGAAPDDHIHMDAMAFGMGSCCLQITFQAKNITEGREMYDQLSPLGPIMLALTAATPIYKGFLANTDVRWNQISRSVDCRTPEELGEEPLKNNRWRIPKSRYASNSTYISTDPRLRKEYLDPDLVIDEDIKRQLQDGGMDDLLATHFAHLFIRDPIVVFEEDLQELDLSKTDHFENIQSTNWQHMRFKPPPADNNIGWRVEFRSMEIQMTDFENAAFSVFMVLVTRAILSFGLNLYVPIKVVDENMERAHGRDAVLNTKFYFRKNPFPARPSRASTVVHSANANAGANGDGDGGSSRPGSAMPSRPPSPGPVEDEYEEMTVNEIINGPSPSSSSSFPGLIPIVESYLDSVNVDVETRCQLATYLDLIGRRASGELDTAARWIRNYVAAHPAYRGDSVVDDELTHDLVGAVVAVGERESAGRDFSGLEVPGLARLLGKFRGGCSSSPEKNGNGPVPATVTVPVPAVVDTGIKAAAVDDGGNGNGEAHPSTTLKRKSDWIGDGSGATKVSK</sequence>
<evidence type="ECO:0000256" key="6">
    <source>
        <dbReference type="ARBA" id="ARBA00022684"/>
    </source>
</evidence>
<dbReference type="SUPFAM" id="SSF55931">
    <property type="entry name" value="Glutamine synthetase/guanido kinase"/>
    <property type="match status" value="1"/>
</dbReference>
<evidence type="ECO:0000256" key="1">
    <source>
        <dbReference type="ARBA" id="ARBA00005006"/>
    </source>
</evidence>
<feature type="region of interest" description="Disordered" evidence="12">
    <location>
        <begin position="530"/>
        <end position="562"/>
    </location>
</feature>
<name>A0A9P5D4C3_9HYPO</name>
<dbReference type="AlphaFoldDB" id="A0A9P5D4C3"/>
<keyword evidence="7 11" id="KW-0547">Nucleotide-binding</keyword>
<dbReference type="EMBL" id="JAANYQ010000008">
    <property type="protein sequence ID" value="KAF4122660.1"/>
    <property type="molecule type" value="Genomic_DNA"/>
</dbReference>
<dbReference type="GO" id="GO:0004357">
    <property type="term" value="F:glutamate-cysteine ligase activity"/>
    <property type="evidence" value="ECO:0007669"/>
    <property type="project" value="UniProtKB-UniRule"/>
</dbReference>
<keyword evidence="14" id="KW-1185">Reference proteome</keyword>
<evidence type="ECO:0000256" key="4">
    <source>
        <dbReference type="ARBA" id="ARBA00014618"/>
    </source>
</evidence>
<evidence type="ECO:0000256" key="11">
    <source>
        <dbReference type="RuleBase" id="RU367135"/>
    </source>
</evidence>
<comment type="caution">
    <text evidence="13">The sequence shown here is derived from an EMBL/GenBank/DDBJ whole genome shotgun (WGS) entry which is preliminary data.</text>
</comment>
<feature type="region of interest" description="Disordered" evidence="12">
    <location>
        <begin position="721"/>
        <end position="757"/>
    </location>
</feature>
<dbReference type="GO" id="GO:0005524">
    <property type="term" value="F:ATP binding"/>
    <property type="evidence" value="ECO:0007669"/>
    <property type="project" value="UniProtKB-UniRule"/>
</dbReference>
<dbReference type="FunFam" id="3.30.590.50:FF:000001">
    <property type="entry name" value="Glutamate-cysteine ligase Gcs1"/>
    <property type="match status" value="1"/>
</dbReference>
<keyword evidence="5 11" id="KW-0436">Ligase</keyword>
<gene>
    <name evidence="13" type="ORF">GMORB2_6967</name>
</gene>
<evidence type="ECO:0000256" key="9">
    <source>
        <dbReference type="ARBA" id="ARBA00030585"/>
    </source>
</evidence>
<evidence type="ECO:0000313" key="13">
    <source>
        <dbReference type="EMBL" id="KAF4122660.1"/>
    </source>
</evidence>
<dbReference type="GeneID" id="55973190"/>
<dbReference type="InterPro" id="IPR004308">
    <property type="entry name" value="GCS"/>
</dbReference>
<dbReference type="FunFam" id="3.30.590.50:FF:000004">
    <property type="entry name" value="Glutamate-cysteine ligase Gcs1"/>
    <property type="match status" value="1"/>
</dbReference>
<feature type="non-terminal residue" evidence="13">
    <location>
        <position position="1"/>
    </location>
</feature>
<comment type="catalytic activity">
    <reaction evidence="11">
        <text>L-cysteine + L-glutamate + ATP = gamma-L-glutamyl-L-cysteine + ADP + phosphate + H(+)</text>
        <dbReference type="Rhea" id="RHEA:13285"/>
        <dbReference type="ChEBI" id="CHEBI:15378"/>
        <dbReference type="ChEBI" id="CHEBI:29985"/>
        <dbReference type="ChEBI" id="CHEBI:30616"/>
        <dbReference type="ChEBI" id="CHEBI:35235"/>
        <dbReference type="ChEBI" id="CHEBI:43474"/>
        <dbReference type="ChEBI" id="CHEBI:58173"/>
        <dbReference type="ChEBI" id="CHEBI:456216"/>
        <dbReference type="EC" id="6.3.2.2"/>
    </reaction>
</comment>
<reference evidence="13" key="1">
    <citation type="submission" date="2020-03" db="EMBL/GenBank/DDBJ databases">
        <title>Site-based positive gene gene selection in Geosmithia morbida across the United States reveals a broad range of putative effectors and factors for local host and environmental adapation.</title>
        <authorList>
            <person name="Onufrak A."/>
            <person name="Murdoch R.W."/>
            <person name="Gazis R."/>
            <person name="Huff M."/>
            <person name="Staton M."/>
            <person name="Klingeman W."/>
            <person name="Hadziabdic D."/>
        </authorList>
    </citation>
    <scope>NUCLEOTIDE SEQUENCE</scope>
    <source>
        <strain evidence="13">1262</strain>
    </source>
</reference>
<dbReference type="Gene3D" id="3.30.590.50">
    <property type="match status" value="2"/>
</dbReference>
<evidence type="ECO:0000256" key="7">
    <source>
        <dbReference type="ARBA" id="ARBA00022741"/>
    </source>
</evidence>
<dbReference type="Proteomes" id="UP000749293">
    <property type="component" value="Unassembled WGS sequence"/>
</dbReference>
<evidence type="ECO:0000256" key="2">
    <source>
        <dbReference type="ARBA" id="ARBA00008100"/>
    </source>
</evidence>
<keyword evidence="8 11" id="KW-0067">ATP-binding</keyword>
<dbReference type="GO" id="GO:0017109">
    <property type="term" value="C:glutamate-cysteine ligase complex"/>
    <property type="evidence" value="ECO:0007669"/>
    <property type="project" value="TreeGrafter"/>
</dbReference>
<dbReference type="RefSeq" id="XP_035321312.1">
    <property type="nucleotide sequence ID" value="XM_035468932.1"/>
</dbReference>
<dbReference type="Gene3D" id="1.10.8.960">
    <property type="match status" value="1"/>
</dbReference>
<organism evidence="13 14">
    <name type="scientific">Geosmithia morbida</name>
    <dbReference type="NCBI Taxonomy" id="1094350"/>
    <lineage>
        <taxon>Eukaryota</taxon>
        <taxon>Fungi</taxon>
        <taxon>Dikarya</taxon>
        <taxon>Ascomycota</taxon>
        <taxon>Pezizomycotina</taxon>
        <taxon>Sordariomycetes</taxon>
        <taxon>Hypocreomycetidae</taxon>
        <taxon>Hypocreales</taxon>
        <taxon>Bionectriaceae</taxon>
        <taxon>Geosmithia</taxon>
    </lineage>
</organism>
<comment type="pathway">
    <text evidence="1 11">Sulfur metabolism; glutathione biosynthesis; glutathione from L-cysteine and L-glutamate: step 1/2.</text>
</comment>
<dbReference type="GO" id="GO:0006750">
    <property type="term" value="P:glutathione biosynthetic process"/>
    <property type="evidence" value="ECO:0007669"/>
    <property type="project" value="UniProtKB-UniRule"/>
</dbReference>
<evidence type="ECO:0000313" key="14">
    <source>
        <dbReference type="Proteomes" id="UP000749293"/>
    </source>
</evidence>
<dbReference type="EC" id="6.3.2.2" evidence="3 11"/>
<keyword evidence="6 11" id="KW-0317">Glutathione biosynthesis</keyword>